<dbReference type="Pfam" id="PF13466">
    <property type="entry name" value="STAS_2"/>
    <property type="match status" value="1"/>
</dbReference>
<gene>
    <name evidence="4" type="ORF">GCM10010201_01880</name>
</gene>
<dbReference type="InterPro" id="IPR036513">
    <property type="entry name" value="STAS_dom_sf"/>
</dbReference>
<protein>
    <recommendedName>
        <fullName evidence="2">Anti-sigma factor antagonist</fullName>
    </recommendedName>
</protein>
<dbReference type="PROSITE" id="PS50801">
    <property type="entry name" value="STAS"/>
    <property type="match status" value="1"/>
</dbReference>
<dbReference type="EMBL" id="BAAARY010000001">
    <property type="protein sequence ID" value="GAA2510730.1"/>
    <property type="molecule type" value="Genomic_DNA"/>
</dbReference>
<accession>A0ABN3MY74</accession>
<dbReference type="PANTHER" id="PTHR33495:SF2">
    <property type="entry name" value="ANTI-SIGMA FACTOR ANTAGONIST TM_1081-RELATED"/>
    <property type="match status" value="1"/>
</dbReference>
<dbReference type="CDD" id="cd07043">
    <property type="entry name" value="STAS_anti-anti-sigma_factors"/>
    <property type="match status" value="1"/>
</dbReference>
<reference evidence="4 5" key="1">
    <citation type="journal article" date="2019" name="Int. J. Syst. Evol. Microbiol.">
        <title>The Global Catalogue of Microorganisms (GCM) 10K type strain sequencing project: providing services to taxonomists for standard genome sequencing and annotation.</title>
        <authorList>
            <consortium name="The Broad Institute Genomics Platform"/>
            <consortium name="The Broad Institute Genome Sequencing Center for Infectious Disease"/>
            <person name="Wu L."/>
            <person name="Ma J."/>
        </authorList>
    </citation>
    <scope>NUCLEOTIDE SEQUENCE [LARGE SCALE GENOMIC DNA]</scope>
    <source>
        <strain evidence="4 5">JCM 3367</strain>
    </source>
</reference>
<evidence type="ECO:0000256" key="1">
    <source>
        <dbReference type="ARBA" id="ARBA00009013"/>
    </source>
</evidence>
<evidence type="ECO:0000313" key="5">
    <source>
        <dbReference type="Proteomes" id="UP001499978"/>
    </source>
</evidence>
<dbReference type="InterPro" id="IPR002645">
    <property type="entry name" value="STAS_dom"/>
</dbReference>
<comment type="caution">
    <text evidence="4">The sequence shown here is derived from an EMBL/GenBank/DDBJ whole genome shotgun (WGS) entry which is preliminary data.</text>
</comment>
<proteinExistence type="inferred from homology"/>
<evidence type="ECO:0000313" key="4">
    <source>
        <dbReference type="EMBL" id="GAA2510730.1"/>
    </source>
</evidence>
<dbReference type="Proteomes" id="UP001499978">
    <property type="component" value="Unassembled WGS sequence"/>
</dbReference>
<dbReference type="PANTHER" id="PTHR33495">
    <property type="entry name" value="ANTI-SIGMA FACTOR ANTAGONIST TM_1081-RELATED-RELATED"/>
    <property type="match status" value="1"/>
</dbReference>
<dbReference type="Gene3D" id="3.30.750.24">
    <property type="entry name" value="STAS domain"/>
    <property type="match status" value="1"/>
</dbReference>
<dbReference type="NCBIfam" id="TIGR00377">
    <property type="entry name" value="ant_ant_sig"/>
    <property type="match status" value="1"/>
</dbReference>
<name>A0ABN3MY74_9ACTN</name>
<sequence length="106" mass="10943">MEPPGLTITTRSTDPAEMVVTVAGEIDINTVSSLTTVVDEALGDGPSRIVLDLGGVTFCDSTGLGTLVLLNRQAATARAVLVLTNVGGYLLRTLEITGLTSALTIR</sequence>
<organism evidence="4 5">
    <name type="scientific">Pilimelia columellifera subsp. columellifera</name>
    <dbReference type="NCBI Taxonomy" id="706583"/>
    <lineage>
        <taxon>Bacteria</taxon>
        <taxon>Bacillati</taxon>
        <taxon>Actinomycetota</taxon>
        <taxon>Actinomycetes</taxon>
        <taxon>Micromonosporales</taxon>
        <taxon>Micromonosporaceae</taxon>
        <taxon>Pilimelia</taxon>
    </lineage>
</organism>
<dbReference type="SUPFAM" id="SSF52091">
    <property type="entry name" value="SpoIIaa-like"/>
    <property type="match status" value="1"/>
</dbReference>
<feature type="domain" description="STAS" evidence="3">
    <location>
        <begin position="18"/>
        <end position="106"/>
    </location>
</feature>
<dbReference type="InterPro" id="IPR003658">
    <property type="entry name" value="Anti-sigma_ant"/>
</dbReference>
<evidence type="ECO:0000256" key="2">
    <source>
        <dbReference type="RuleBase" id="RU003749"/>
    </source>
</evidence>
<evidence type="ECO:0000259" key="3">
    <source>
        <dbReference type="PROSITE" id="PS50801"/>
    </source>
</evidence>
<comment type="similarity">
    <text evidence="1 2">Belongs to the anti-sigma-factor antagonist family.</text>
</comment>
<keyword evidence="5" id="KW-1185">Reference proteome</keyword>
<dbReference type="InterPro" id="IPR058548">
    <property type="entry name" value="MlaB-like_STAS"/>
</dbReference>